<organism evidence="3 4">
    <name type="scientific">Peptacetobacter hiranonis (strain DSM 13275 / JCM 10541 / KCTC 15199 / TO-931)</name>
    <name type="common">Clostridium hiranonis</name>
    <dbReference type="NCBI Taxonomy" id="500633"/>
    <lineage>
        <taxon>Bacteria</taxon>
        <taxon>Bacillati</taxon>
        <taxon>Bacillota</taxon>
        <taxon>Clostridia</taxon>
        <taxon>Peptostreptococcales</taxon>
        <taxon>Peptostreptococcaceae</taxon>
        <taxon>Peptacetobacter</taxon>
    </lineage>
</organism>
<dbReference type="PANTHER" id="PTHR34700:SF4">
    <property type="entry name" value="PHAGE-LIKE ELEMENT PBSX PROTEIN XKDP"/>
    <property type="match status" value="1"/>
</dbReference>
<dbReference type="Pfam" id="PF01476">
    <property type="entry name" value="LysM"/>
    <property type="match status" value="1"/>
</dbReference>
<sequence>MEFYIDDLRLPVPIQEVSVKTGADINTISLVNSGEVGLYGGEKLDTLSFSSFFPSRYRPFCQYNGFPQPETFINHIESAKREKKPIRFIMTGTDINKQFLVESFEKTYKINGLGDVYFSLSLTEYKEIEIPQIAPATNSSSTKKPTTTKRPTDTKKKKSSTTHIVKRGDTLWGLAKKYYGDGSQYMKIANANKDKVKNPNLIVDGWKLVIP</sequence>
<gene>
    <name evidence="3" type="ORF">CLOHIR_00377</name>
</gene>
<dbReference type="CDD" id="cd00118">
    <property type="entry name" value="LysM"/>
    <property type="match status" value="1"/>
</dbReference>
<evidence type="ECO:0000256" key="1">
    <source>
        <dbReference type="SAM" id="MobiDB-lite"/>
    </source>
</evidence>
<dbReference type="AlphaFoldDB" id="B6FWX8"/>
<proteinExistence type="predicted"/>
<dbReference type="InterPro" id="IPR036779">
    <property type="entry name" value="LysM_dom_sf"/>
</dbReference>
<dbReference type="PROSITE" id="PS51782">
    <property type="entry name" value="LYSM"/>
    <property type="match status" value="1"/>
</dbReference>
<dbReference type="PANTHER" id="PTHR34700">
    <property type="entry name" value="POTASSIUM BINDING PROTEIN KBP"/>
    <property type="match status" value="1"/>
</dbReference>
<dbReference type="EMBL" id="ABWP01000011">
    <property type="protein sequence ID" value="EEA86039.1"/>
    <property type="molecule type" value="Genomic_DNA"/>
</dbReference>
<dbReference type="HOGENOM" id="CLU_077348_0_0_9"/>
<reference evidence="3 4" key="2">
    <citation type="submission" date="2008-10" db="EMBL/GenBank/DDBJ databases">
        <title>Draft genome sequence of Clostridium hiranonis (DSM 13275).</title>
        <authorList>
            <person name="Sudarsanam P."/>
            <person name="Ley R."/>
            <person name="Guruge J."/>
            <person name="Turnbaugh P.J."/>
            <person name="Mahowald M."/>
            <person name="Liep D."/>
            <person name="Gordon J."/>
        </authorList>
    </citation>
    <scope>NUCLEOTIDE SEQUENCE [LARGE SCALE GENOMIC DNA]</scope>
    <source>
        <strain evidence="3 4">DSM 13275</strain>
    </source>
</reference>
<evidence type="ECO:0000259" key="2">
    <source>
        <dbReference type="PROSITE" id="PS51782"/>
    </source>
</evidence>
<protein>
    <submittedName>
        <fullName evidence="3">LysM domain protein</fullName>
    </submittedName>
</protein>
<reference evidence="3 4" key="1">
    <citation type="submission" date="2008-09" db="EMBL/GenBank/DDBJ databases">
        <authorList>
            <person name="Fulton L."/>
            <person name="Clifton S."/>
            <person name="Fulton B."/>
            <person name="Xu J."/>
            <person name="Minx P."/>
            <person name="Pepin K.H."/>
            <person name="Johnson M."/>
            <person name="Thiruvilangam P."/>
            <person name="Bhonagiri V."/>
            <person name="Nash W.E."/>
            <person name="Mardis E.R."/>
            <person name="Wilson R.K."/>
        </authorList>
    </citation>
    <scope>NUCLEOTIDE SEQUENCE [LARGE SCALE GENOMIC DNA]</scope>
    <source>
        <strain evidence="3 4">DSM 13275</strain>
    </source>
</reference>
<keyword evidence="4" id="KW-1185">Reference proteome</keyword>
<feature type="region of interest" description="Disordered" evidence="1">
    <location>
        <begin position="136"/>
        <end position="161"/>
    </location>
</feature>
<dbReference type="SMART" id="SM00257">
    <property type="entry name" value="LysM"/>
    <property type="match status" value="1"/>
</dbReference>
<feature type="domain" description="LysM" evidence="2">
    <location>
        <begin position="161"/>
        <end position="210"/>
    </location>
</feature>
<accession>B6FWX8</accession>
<dbReference type="Gene3D" id="3.10.350.10">
    <property type="entry name" value="LysM domain"/>
    <property type="match status" value="1"/>
</dbReference>
<feature type="compositionally biased region" description="Low complexity" evidence="1">
    <location>
        <begin position="137"/>
        <end position="149"/>
    </location>
</feature>
<evidence type="ECO:0000313" key="3">
    <source>
        <dbReference type="EMBL" id="EEA86039.1"/>
    </source>
</evidence>
<dbReference type="STRING" id="500633.CLOHIR_00377"/>
<dbReference type="InterPro" id="IPR052196">
    <property type="entry name" value="Bact_Kbp"/>
</dbReference>
<dbReference type="OrthoDB" id="9800780at2"/>
<name>B6FWX8_PEPHT</name>
<comment type="caution">
    <text evidence="3">The sequence shown here is derived from an EMBL/GenBank/DDBJ whole genome shotgun (WGS) entry which is preliminary data.</text>
</comment>
<dbReference type="SUPFAM" id="SSF54106">
    <property type="entry name" value="LysM domain"/>
    <property type="match status" value="1"/>
</dbReference>
<dbReference type="Proteomes" id="UP000003178">
    <property type="component" value="Unassembled WGS sequence"/>
</dbReference>
<evidence type="ECO:0000313" key="4">
    <source>
        <dbReference type="Proteomes" id="UP000003178"/>
    </source>
</evidence>
<dbReference type="RefSeq" id="WP_006439299.1">
    <property type="nucleotide sequence ID" value="NZ_DS995355.1"/>
</dbReference>
<dbReference type="InterPro" id="IPR018392">
    <property type="entry name" value="LysM"/>
</dbReference>
<dbReference type="eggNOG" id="COG1652">
    <property type="taxonomic scope" value="Bacteria"/>
</dbReference>